<dbReference type="AlphaFoldDB" id="G0NE02"/>
<organism evidence="2">
    <name type="scientific">Caenorhabditis brenneri</name>
    <name type="common">Nematode worm</name>
    <dbReference type="NCBI Taxonomy" id="135651"/>
    <lineage>
        <taxon>Eukaryota</taxon>
        <taxon>Metazoa</taxon>
        <taxon>Ecdysozoa</taxon>
        <taxon>Nematoda</taxon>
        <taxon>Chromadorea</taxon>
        <taxon>Rhabditida</taxon>
        <taxon>Rhabditina</taxon>
        <taxon>Rhabditomorpha</taxon>
        <taxon>Rhabditoidea</taxon>
        <taxon>Rhabditidae</taxon>
        <taxon>Peloderinae</taxon>
        <taxon>Caenorhabditis</taxon>
    </lineage>
</organism>
<evidence type="ECO:0000313" key="2">
    <source>
        <dbReference type="Proteomes" id="UP000008068"/>
    </source>
</evidence>
<reference evidence="2" key="1">
    <citation type="submission" date="2011-07" db="EMBL/GenBank/DDBJ databases">
        <authorList>
            <consortium name="Caenorhabditis brenneri Sequencing and Analysis Consortium"/>
            <person name="Wilson R.K."/>
        </authorList>
    </citation>
    <scope>NUCLEOTIDE SEQUENCE [LARGE SCALE GENOMIC DNA]</scope>
    <source>
        <strain evidence="2">PB2801</strain>
    </source>
</reference>
<name>G0NE02_CAEBE</name>
<accession>G0NE02</accession>
<gene>
    <name evidence="1" type="ORF">CAEBREN_21250</name>
</gene>
<sequence length="223" mass="25870">MTKSPVKGEPGRPTKYEIFDRNISIAWEESVLYEPRKIEYVPEGKCLRELMEGNPEFTEEEIKISFRKLNKEAEKVFEENKEMMEANEPVQQEVMFWGSMAELDENETVYDREIKVWLLQHPPALCTRKRPAPKKKQKAKETLSDLTEEKRVTYLISLKFGISKTASQDSSEKYPQALVVVFSFDLPMRLSGCGETPTSWRDPKIPKIKISHKLVTTIPIRSV</sequence>
<proteinExistence type="predicted"/>
<keyword evidence="2" id="KW-1185">Reference proteome</keyword>
<protein>
    <submittedName>
        <fullName evidence="1">Uncharacterized protein</fullName>
    </submittedName>
</protein>
<dbReference type="HOGENOM" id="CLU_1241085_0_0_1"/>
<dbReference type="InParanoid" id="G0NE02"/>
<dbReference type="Proteomes" id="UP000008068">
    <property type="component" value="Unassembled WGS sequence"/>
</dbReference>
<dbReference type="EMBL" id="GL379870">
    <property type="protein sequence ID" value="EGT58591.1"/>
    <property type="molecule type" value="Genomic_DNA"/>
</dbReference>
<evidence type="ECO:0000313" key="1">
    <source>
        <dbReference type="EMBL" id="EGT58591.1"/>
    </source>
</evidence>